<protein>
    <submittedName>
        <fullName evidence="1">NAD(P)-binding protein</fullName>
    </submittedName>
</protein>
<dbReference type="InterPro" id="IPR036188">
    <property type="entry name" value="FAD/NAD-bd_sf"/>
</dbReference>
<dbReference type="PANTHER" id="PTHR43563:SF1">
    <property type="entry name" value="AMINE OXIDASE [FLAVIN-CONTAINING] B"/>
    <property type="match status" value="1"/>
</dbReference>
<gene>
    <name evidence="1" type="ORF">K3136_10805</name>
</gene>
<name>A0ABX9A0N0_9SPHN</name>
<dbReference type="RefSeq" id="WP_221430321.1">
    <property type="nucleotide sequence ID" value="NZ_CP081294.1"/>
</dbReference>
<dbReference type="Proteomes" id="UP000824321">
    <property type="component" value="Chromosome"/>
</dbReference>
<sequence length="739" mass="82988">MAEGKTRIAVLGGGVGAVTAAFEITESPGWQDKYEITFYQLGWRLGGKGASGRNRKAGDRIEEHGLHMWFGYYENSFNAMRRCYEALNRDPSAPLSTCLGGDNPAFKPHELFIICQFWNAKWSQWDLKPPAIGHEVPGDGQIPPLWEALDRLLDFLHRHYLDHVPPKVMELMIKGPPPHDIRGWLERFGLLHHHDKDGAGEFLAARATLQKIGTQSSIDDVLRHELMEAVAGIESFLNRLNEALTSHFATKIEDLFGIEPVVHRLLSLLDLGFYMFKGIVIDDVFEKGFDHLDDQDLREWLHGHGARKFAINADALRVAYESIFAYEQGSYELPNLAAGTGLRGLLRLCFSFKGGFSYKMQAGMGDTIFAPYYEVLKKRGVKFEYFCRVKDIVPSPDGTEIDRIEIGRQATVKGGPDNYDPLFDVKGLPCWPSTPLYEQLEEGKELGKEGYNLESFWTAWKDVDEFTLEKGAHFDHVIMGISLGAVPYVAAKLMDQKPQWLAMQHNVLTVQTQAFQMWTRHSTPEMRALPGQEPSASDDVEHPVFGGFAQPHNTCADMSHLIPRESWPEDCEPKGIFYFCGPMVDGALQPLFTDTNFPAQANAAVKVRAAQWLRTNGQFLFPSAVASGDYHGGFPDTWDFRTLYEDGLTGPLESEVFDGQFWRANIDPSERYVLSVKNSTQYRIKASDTGYSNMVCAGDWTYTGLNYGCVEAATMSGMEASRAICGYPKIIFGENYPKT</sequence>
<keyword evidence="2" id="KW-1185">Reference proteome</keyword>
<reference evidence="1 2" key="1">
    <citation type="submission" date="2021-08" db="EMBL/GenBank/DDBJ databases">
        <title>Comparative Genomics Analysis of the Genus Qipengyuania Reveals Extensive Genetic Diversity and Metabolic Versatility, Including the Description of Fifteen Novel Species.</title>
        <authorList>
            <person name="Liu Y."/>
        </authorList>
    </citation>
    <scope>NUCLEOTIDE SEQUENCE [LARGE SCALE GENOMIC DNA]</scope>
    <source>
        <strain evidence="1 2">1NDH1</strain>
    </source>
</reference>
<dbReference type="PANTHER" id="PTHR43563">
    <property type="entry name" value="AMINE OXIDASE"/>
    <property type="match status" value="1"/>
</dbReference>
<dbReference type="InterPro" id="IPR050703">
    <property type="entry name" value="Flavin_MAO"/>
</dbReference>
<organism evidence="1 2">
    <name type="scientific">Qipengyuania gelatinilytica</name>
    <dbReference type="NCBI Taxonomy" id="2867231"/>
    <lineage>
        <taxon>Bacteria</taxon>
        <taxon>Pseudomonadati</taxon>
        <taxon>Pseudomonadota</taxon>
        <taxon>Alphaproteobacteria</taxon>
        <taxon>Sphingomonadales</taxon>
        <taxon>Erythrobacteraceae</taxon>
        <taxon>Qipengyuania</taxon>
    </lineage>
</organism>
<evidence type="ECO:0000313" key="1">
    <source>
        <dbReference type="EMBL" id="QZD94576.1"/>
    </source>
</evidence>
<dbReference type="EMBL" id="CP081294">
    <property type="protein sequence ID" value="QZD94576.1"/>
    <property type="molecule type" value="Genomic_DNA"/>
</dbReference>
<proteinExistence type="predicted"/>
<dbReference type="SUPFAM" id="SSF51905">
    <property type="entry name" value="FAD/NAD(P)-binding domain"/>
    <property type="match status" value="1"/>
</dbReference>
<evidence type="ECO:0000313" key="2">
    <source>
        <dbReference type="Proteomes" id="UP000824321"/>
    </source>
</evidence>
<accession>A0ABX9A0N0</accession>
<dbReference type="Pfam" id="PF13450">
    <property type="entry name" value="NAD_binding_8"/>
    <property type="match status" value="1"/>
</dbReference>